<dbReference type="Pfam" id="PF02566">
    <property type="entry name" value="OsmC"/>
    <property type="match status" value="1"/>
</dbReference>
<accession>A0A926ESQ5</accession>
<dbReference type="InterPro" id="IPR003718">
    <property type="entry name" value="OsmC/Ohr_fam"/>
</dbReference>
<keyword evidence="2" id="KW-1185">Reference proteome</keyword>
<evidence type="ECO:0000313" key="2">
    <source>
        <dbReference type="Proteomes" id="UP000601171"/>
    </source>
</evidence>
<sequence>MEYLKVEFPGGLRVDAKLRGHTICTDQPKTSGGEDSAPSPFELFLGSIATCAGVFALSFCNNKNISTDGMNISMELENDRITGLVKKVYLNLQLPEGFPKKYESAIIKSMELCSVKKHLQNPPEFEITAN</sequence>
<dbReference type="PANTHER" id="PTHR39624:SF2">
    <property type="entry name" value="OSMC-LIKE PROTEIN"/>
    <property type="match status" value="1"/>
</dbReference>
<dbReference type="RefSeq" id="WP_262428221.1">
    <property type="nucleotide sequence ID" value="NZ_JACRTG010000003.1"/>
</dbReference>
<dbReference type="Gene3D" id="3.30.300.20">
    <property type="match status" value="1"/>
</dbReference>
<dbReference type="InterPro" id="IPR015946">
    <property type="entry name" value="KH_dom-like_a/b"/>
</dbReference>
<evidence type="ECO:0000313" key="1">
    <source>
        <dbReference type="EMBL" id="MBC8586757.1"/>
    </source>
</evidence>
<name>A0A926ESQ5_9FIRM</name>
<dbReference type="EMBL" id="JACRTG010000003">
    <property type="protein sequence ID" value="MBC8586757.1"/>
    <property type="molecule type" value="Genomic_DNA"/>
</dbReference>
<comment type="caution">
    <text evidence="1">The sequence shown here is derived from an EMBL/GenBank/DDBJ whole genome shotgun (WGS) entry which is preliminary data.</text>
</comment>
<dbReference type="InterPro" id="IPR036102">
    <property type="entry name" value="OsmC/Ohrsf"/>
</dbReference>
<organism evidence="1 2">
    <name type="scientific">Paratissierella segnis</name>
    <dbReference type="NCBI Taxonomy" id="2763679"/>
    <lineage>
        <taxon>Bacteria</taxon>
        <taxon>Bacillati</taxon>
        <taxon>Bacillota</taxon>
        <taxon>Tissierellia</taxon>
        <taxon>Tissierellales</taxon>
        <taxon>Tissierellaceae</taxon>
        <taxon>Paratissierella</taxon>
    </lineage>
</organism>
<gene>
    <name evidence="1" type="ORF">H8707_00670</name>
</gene>
<proteinExistence type="predicted"/>
<dbReference type="Proteomes" id="UP000601171">
    <property type="component" value="Unassembled WGS sequence"/>
</dbReference>
<protein>
    <submittedName>
        <fullName evidence="1">OsmC family protein</fullName>
    </submittedName>
</protein>
<reference evidence="1" key="1">
    <citation type="submission" date="2020-08" db="EMBL/GenBank/DDBJ databases">
        <title>Genome public.</title>
        <authorList>
            <person name="Liu C."/>
            <person name="Sun Q."/>
        </authorList>
    </citation>
    <scope>NUCLEOTIDE SEQUENCE</scope>
    <source>
        <strain evidence="1">BX21</strain>
    </source>
</reference>
<dbReference type="AlphaFoldDB" id="A0A926ESQ5"/>
<dbReference type="PANTHER" id="PTHR39624">
    <property type="entry name" value="PROTEIN INVOLVED IN RIMO-MEDIATED BETA-METHYLTHIOLATION OF RIBOSOMAL PROTEIN S12 YCAO"/>
    <property type="match status" value="1"/>
</dbReference>
<dbReference type="SUPFAM" id="SSF82784">
    <property type="entry name" value="OsmC-like"/>
    <property type="match status" value="1"/>
</dbReference>